<feature type="domain" description="DUF2510" evidence="2">
    <location>
        <begin position="7"/>
        <end position="39"/>
    </location>
</feature>
<gene>
    <name evidence="3" type="ORF">BJ969_005334</name>
</gene>
<dbReference type="Proteomes" id="UP000580474">
    <property type="component" value="Unassembled WGS sequence"/>
</dbReference>
<protein>
    <submittedName>
        <fullName evidence="3">Uncharacterized protein YxjI</fullName>
    </submittedName>
</protein>
<dbReference type="InterPro" id="IPR005552">
    <property type="entry name" value="Scramblase"/>
</dbReference>
<feature type="compositionally biased region" description="Pro residues" evidence="1">
    <location>
        <begin position="34"/>
        <end position="49"/>
    </location>
</feature>
<dbReference type="SUPFAM" id="SSF54518">
    <property type="entry name" value="Tubby C-terminal domain-like"/>
    <property type="match status" value="1"/>
</dbReference>
<dbReference type="InterPro" id="IPR018929">
    <property type="entry name" value="DUF2510"/>
</dbReference>
<dbReference type="Gene3D" id="2.40.160.200">
    <property type="entry name" value="LURP1-related"/>
    <property type="match status" value="1"/>
</dbReference>
<dbReference type="AlphaFoldDB" id="A0A840NI88"/>
<accession>A0A840NI88</accession>
<dbReference type="PANTHER" id="PTHR23248:SF9">
    <property type="entry name" value="PHOSPHOLIPID SCRAMBLASE"/>
    <property type="match status" value="1"/>
</dbReference>
<proteinExistence type="predicted"/>
<name>A0A840NI88_9PSEU</name>
<feature type="region of interest" description="Disordered" evidence="1">
    <location>
        <begin position="23"/>
        <end position="84"/>
    </location>
</feature>
<dbReference type="GO" id="GO:0017128">
    <property type="term" value="F:phospholipid scramblase activity"/>
    <property type="evidence" value="ECO:0007669"/>
    <property type="project" value="InterPro"/>
</dbReference>
<evidence type="ECO:0000313" key="3">
    <source>
        <dbReference type="EMBL" id="MBB5072246.1"/>
    </source>
</evidence>
<evidence type="ECO:0000313" key="4">
    <source>
        <dbReference type="Proteomes" id="UP000580474"/>
    </source>
</evidence>
<keyword evidence="4" id="KW-1185">Reference proteome</keyword>
<evidence type="ECO:0000256" key="1">
    <source>
        <dbReference type="SAM" id="MobiDB-lite"/>
    </source>
</evidence>
<dbReference type="InterPro" id="IPR038595">
    <property type="entry name" value="LOR_sf"/>
</dbReference>
<evidence type="ECO:0000259" key="2">
    <source>
        <dbReference type="Pfam" id="PF10708"/>
    </source>
</evidence>
<dbReference type="GO" id="GO:0005886">
    <property type="term" value="C:plasma membrane"/>
    <property type="evidence" value="ECO:0007669"/>
    <property type="project" value="TreeGrafter"/>
</dbReference>
<sequence>MTAPPPPGWYPDQVDQRYVRWWDGRQWTQHVQPARPPQPPPQPGGPPGARPAGQGDASPIELALGGTGDSDSVRHQAQQQAGVGGTVAGGGGTLFSEPVLVVNQKAKLIEMANEYAVYDQHGGQLGSVVQTGQSGVQKALRLFTKLDALMTVRLEIRDAGGAPVLTMNRPATMWKSTVHVQRPDGTPVGDIRMENAFGKPRFAFEVDGRRIGGITAQNLRAWDFKITDERDEHIGQISKTWQGLGKAMFTTADNYVLQLHRPLPDPLISLVVSAALTIDTTLGQAQK</sequence>
<comment type="caution">
    <text evidence="3">The sequence shown here is derived from an EMBL/GenBank/DDBJ whole genome shotgun (WGS) entry which is preliminary data.</text>
</comment>
<dbReference type="Pfam" id="PF03803">
    <property type="entry name" value="Scramblase"/>
    <property type="match status" value="1"/>
</dbReference>
<reference evidence="3 4" key="1">
    <citation type="submission" date="2020-08" db="EMBL/GenBank/DDBJ databases">
        <title>Sequencing the genomes of 1000 actinobacteria strains.</title>
        <authorList>
            <person name="Klenk H.-P."/>
        </authorList>
    </citation>
    <scope>NUCLEOTIDE SEQUENCE [LARGE SCALE GENOMIC DNA]</scope>
    <source>
        <strain evidence="3 4">DSM 45582</strain>
    </source>
</reference>
<organism evidence="3 4">
    <name type="scientific">Saccharopolyspora gloriosae</name>
    <dbReference type="NCBI Taxonomy" id="455344"/>
    <lineage>
        <taxon>Bacteria</taxon>
        <taxon>Bacillati</taxon>
        <taxon>Actinomycetota</taxon>
        <taxon>Actinomycetes</taxon>
        <taxon>Pseudonocardiales</taxon>
        <taxon>Pseudonocardiaceae</taxon>
        <taxon>Saccharopolyspora</taxon>
    </lineage>
</organism>
<dbReference type="EMBL" id="JACHIV010000001">
    <property type="protein sequence ID" value="MBB5072246.1"/>
    <property type="molecule type" value="Genomic_DNA"/>
</dbReference>
<dbReference type="RefSeq" id="WP_184483468.1">
    <property type="nucleotide sequence ID" value="NZ_JACHIV010000001.1"/>
</dbReference>
<dbReference type="PANTHER" id="PTHR23248">
    <property type="entry name" value="PHOSPHOLIPID SCRAMBLASE-RELATED"/>
    <property type="match status" value="1"/>
</dbReference>
<dbReference type="Pfam" id="PF10708">
    <property type="entry name" value="DUF2510"/>
    <property type="match status" value="1"/>
</dbReference>
<dbReference type="InterPro" id="IPR025659">
    <property type="entry name" value="Tubby-like_C"/>
</dbReference>